<feature type="domain" description="Serpin" evidence="2">
    <location>
        <begin position="48"/>
        <end position="406"/>
    </location>
</feature>
<comment type="similarity">
    <text evidence="1">Belongs to the serpin family.</text>
</comment>
<dbReference type="Pfam" id="PF00079">
    <property type="entry name" value="Serpin"/>
    <property type="match status" value="1"/>
</dbReference>
<name>A0ABU3NUD4_9FIRM</name>
<gene>
    <name evidence="3" type="ORF">Q4T40_04125</name>
</gene>
<proteinExistence type="inferred from homology"/>
<evidence type="ECO:0000259" key="2">
    <source>
        <dbReference type="SMART" id="SM00093"/>
    </source>
</evidence>
<dbReference type="PANTHER" id="PTHR11461:SF211">
    <property type="entry name" value="GH10112P-RELATED"/>
    <property type="match status" value="1"/>
</dbReference>
<dbReference type="InterPro" id="IPR036186">
    <property type="entry name" value="Serpin_sf"/>
</dbReference>
<accession>A0ABU3NUD4</accession>
<dbReference type="RefSeq" id="WP_413778974.1">
    <property type="nucleotide sequence ID" value="NZ_JAUOZS010000001.1"/>
</dbReference>
<dbReference type="EMBL" id="JAUOZS010000001">
    <property type="protein sequence ID" value="MDT8900429.1"/>
    <property type="molecule type" value="Genomic_DNA"/>
</dbReference>
<dbReference type="Proteomes" id="UP001254848">
    <property type="component" value="Unassembled WGS sequence"/>
</dbReference>
<dbReference type="CDD" id="cd19590">
    <property type="entry name" value="serpin_thermopin-like"/>
    <property type="match status" value="1"/>
</dbReference>
<evidence type="ECO:0000256" key="1">
    <source>
        <dbReference type="RuleBase" id="RU000411"/>
    </source>
</evidence>
<sequence>MCYQRIVLTLAIILLTGIAFPALGLAGNGENTTTGQNRVVSGNNEFAFELYNQIAMVEKDKNVFLSPFSISSALAMTYAGSRGETERQMARTLHFALPQDDIPKYFSLLCAKVCDSKPKPYQFRVANALWGQADYPFSKDFLELVGKYYQGGFNTVDFAAEAEKSRQIINQWVEDNTAGEIKDLLHKRDVDSLTRLVLTNAIYFKGDWAVKFKPEETRAAAFVIGPERTVDVPFMHQQGKYGYTATDEVEVLELPYAGNDLSMLVLLPDDIDKFSAKLTLHKVEEWQKQLYTRKVDVFLPKFKLETRYGLAEHLAALGMPAAFDESTADFSGMTGNKELFIKKVIHQAIIDVNEDGSKAAASTAVGMNIKTAYEIPAVFKADRPFLFLIIHKDSGSILFMGRVSNPAEK</sequence>
<keyword evidence="4" id="KW-1185">Reference proteome</keyword>
<dbReference type="InterPro" id="IPR023795">
    <property type="entry name" value="Serpin_CS"/>
</dbReference>
<dbReference type="Gene3D" id="3.30.497.10">
    <property type="entry name" value="Antithrombin, subunit I, domain 2"/>
    <property type="match status" value="1"/>
</dbReference>
<dbReference type="Gene3D" id="2.30.39.10">
    <property type="entry name" value="Alpha-1-antitrypsin, domain 1"/>
    <property type="match status" value="1"/>
</dbReference>
<protein>
    <submittedName>
        <fullName evidence="3">Serpin family protein</fullName>
    </submittedName>
</protein>
<dbReference type="InterPro" id="IPR042178">
    <property type="entry name" value="Serpin_sf_1"/>
</dbReference>
<organism evidence="3 4">
    <name type="scientific">Anaeroselena agilis</name>
    <dbReference type="NCBI Taxonomy" id="3063788"/>
    <lineage>
        <taxon>Bacteria</taxon>
        <taxon>Bacillati</taxon>
        <taxon>Bacillota</taxon>
        <taxon>Negativicutes</taxon>
        <taxon>Acetonemataceae</taxon>
        <taxon>Anaeroselena</taxon>
    </lineage>
</organism>
<dbReference type="PANTHER" id="PTHR11461">
    <property type="entry name" value="SERINE PROTEASE INHIBITOR, SERPIN"/>
    <property type="match status" value="1"/>
</dbReference>
<reference evidence="3 4" key="1">
    <citation type="submission" date="2023-07" db="EMBL/GenBank/DDBJ databases">
        <title>The novel representative of Negativicutes class, Anaeroselena agilis gen. nov. sp. nov.</title>
        <authorList>
            <person name="Prokofeva M.I."/>
            <person name="Elcheninov A.G."/>
            <person name="Klyukina A."/>
            <person name="Kublanov I.V."/>
            <person name="Frolov E.N."/>
            <person name="Podosokorskaya O.A."/>
        </authorList>
    </citation>
    <scope>NUCLEOTIDE SEQUENCE [LARGE SCALE GENOMIC DNA]</scope>
    <source>
        <strain evidence="3 4">4137-cl</strain>
    </source>
</reference>
<dbReference type="SMART" id="SM00093">
    <property type="entry name" value="SERPIN"/>
    <property type="match status" value="1"/>
</dbReference>
<evidence type="ECO:0000313" key="3">
    <source>
        <dbReference type="EMBL" id="MDT8900429.1"/>
    </source>
</evidence>
<dbReference type="InterPro" id="IPR042185">
    <property type="entry name" value="Serpin_sf_2"/>
</dbReference>
<dbReference type="SUPFAM" id="SSF56574">
    <property type="entry name" value="Serpins"/>
    <property type="match status" value="1"/>
</dbReference>
<evidence type="ECO:0000313" key="4">
    <source>
        <dbReference type="Proteomes" id="UP001254848"/>
    </source>
</evidence>
<dbReference type="InterPro" id="IPR023796">
    <property type="entry name" value="Serpin_dom"/>
</dbReference>
<comment type="caution">
    <text evidence="3">The sequence shown here is derived from an EMBL/GenBank/DDBJ whole genome shotgun (WGS) entry which is preliminary data.</text>
</comment>
<dbReference type="PROSITE" id="PS00284">
    <property type="entry name" value="SERPIN"/>
    <property type="match status" value="1"/>
</dbReference>
<dbReference type="InterPro" id="IPR000215">
    <property type="entry name" value="Serpin_fam"/>
</dbReference>